<name>A0A1T4UGK6_9GAMM</name>
<proteinExistence type="predicted"/>
<evidence type="ECO:0008006" key="3">
    <source>
        <dbReference type="Google" id="ProtNLM"/>
    </source>
</evidence>
<dbReference type="EMBL" id="FUWP01000023">
    <property type="protein sequence ID" value="SKA51740.1"/>
    <property type="molecule type" value="Genomic_DNA"/>
</dbReference>
<reference evidence="1 2" key="1">
    <citation type="submission" date="2017-02" db="EMBL/GenBank/DDBJ databases">
        <authorList>
            <person name="Peterson S.W."/>
        </authorList>
    </citation>
    <scope>NUCLEOTIDE SEQUENCE [LARGE SCALE GENOMIC DNA]</scope>
    <source>
        <strain evidence="1 2">CECT 9189</strain>
    </source>
</reference>
<gene>
    <name evidence="1" type="ORF">CZ814_03200</name>
</gene>
<accession>A0A1T4UGK6</accession>
<protein>
    <recommendedName>
        <fullName evidence="3">CobQ/CobB/MinD/ParA nucleotide binding domain protein</fullName>
    </recommendedName>
</protein>
<dbReference type="Proteomes" id="UP000191116">
    <property type="component" value="Unassembled WGS sequence"/>
</dbReference>
<dbReference type="SUPFAM" id="SSF52540">
    <property type="entry name" value="P-loop containing nucleoside triphosphate hydrolases"/>
    <property type="match status" value="1"/>
</dbReference>
<sequence length="192" mass="21398">MKYIVYYSSKGGGGKSTLAKLTHLTLTQCSNKIVTGDDTDPQQHYNFWMENNPELVAKDDEEPDYFIYDTQGFHTDVNEALLVATKDLNANILIPIRPVPSASSDKLSDEIREGQRIAARVKKLGVDKKCAFVLNGCDQRSKKDLAAFIKELSPLGIAICRKQISQRKAFGNGAFTKREIADMSELLIEVLL</sequence>
<evidence type="ECO:0000313" key="1">
    <source>
        <dbReference type="EMBL" id="SKA51740.1"/>
    </source>
</evidence>
<dbReference type="InterPro" id="IPR027417">
    <property type="entry name" value="P-loop_NTPase"/>
</dbReference>
<dbReference type="Gene3D" id="3.40.50.300">
    <property type="entry name" value="P-loop containing nucleotide triphosphate hydrolases"/>
    <property type="match status" value="1"/>
</dbReference>
<organism evidence="1 2">
    <name type="scientific">Photobacterium toruni</name>
    <dbReference type="NCBI Taxonomy" id="1935446"/>
    <lineage>
        <taxon>Bacteria</taxon>
        <taxon>Pseudomonadati</taxon>
        <taxon>Pseudomonadota</taxon>
        <taxon>Gammaproteobacteria</taxon>
        <taxon>Vibrionales</taxon>
        <taxon>Vibrionaceae</taxon>
        <taxon>Photobacterium</taxon>
    </lineage>
</organism>
<dbReference type="RefSeq" id="WP_080175926.1">
    <property type="nucleotide sequence ID" value="NZ_AP024856.1"/>
</dbReference>
<dbReference type="AlphaFoldDB" id="A0A1T4UGK6"/>
<evidence type="ECO:0000313" key="2">
    <source>
        <dbReference type="Proteomes" id="UP000191116"/>
    </source>
</evidence>